<dbReference type="PANTHER" id="PTHR10336">
    <property type="entry name" value="PHOSPHOINOSITIDE-SPECIFIC PHOSPHOLIPASE C FAMILY PROTEIN"/>
    <property type="match status" value="1"/>
</dbReference>
<dbReference type="CDD" id="cd08558">
    <property type="entry name" value="PI-PLCc_eukaryota"/>
    <property type="match status" value="1"/>
</dbReference>
<dbReference type="EC" id="3.1.4.11" evidence="1"/>
<evidence type="ECO:0000259" key="2">
    <source>
        <dbReference type="PROSITE" id="PS50008"/>
    </source>
</evidence>
<dbReference type="SUPFAM" id="SSF49562">
    <property type="entry name" value="C2 domain (Calcium/lipid-binding domain, CaLB)"/>
    <property type="match status" value="1"/>
</dbReference>
<dbReference type="PROSITE" id="PS50008">
    <property type="entry name" value="PIPLC_Y_DOMAIN"/>
    <property type="match status" value="1"/>
</dbReference>
<dbReference type="Pfam" id="PF00388">
    <property type="entry name" value="PI-PLC-X"/>
    <property type="match status" value="1"/>
</dbReference>
<dbReference type="GO" id="GO:0004435">
    <property type="term" value="F:phosphatidylinositol-4,5-bisphosphate phospholipase C activity"/>
    <property type="evidence" value="ECO:0007669"/>
    <property type="project" value="UniProtKB-EC"/>
</dbReference>
<dbReference type="InterPro" id="IPR001192">
    <property type="entry name" value="PI-PLC_fam"/>
</dbReference>
<dbReference type="Gene3D" id="3.20.20.190">
    <property type="entry name" value="Phosphatidylinositol (PI) phosphodiesterase"/>
    <property type="match status" value="1"/>
</dbReference>
<dbReference type="Gene3D" id="2.60.40.150">
    <property type="entry name" value="C2 domain"/>
    <property type="match status" value="1"/>
</dbReference>
<proteinExistence type="predicted"/>
<dbReference type="PROSITE" id="PS50007">
    <property type="entry name" value="PIPLC_X_DOMAIN"/>
    <property type="match status" value="1"/>
</dbReference>
<dbReference type="PRINTS" id="PR00390">
    <property type="entry name" value="PHPHLIPASEC"/>
</dbReference>
<dbReference type="AlphaFoldDB" id="A0A6B2KZP2"/>
<dbReference type="InterPro" id="IPR017946">
    <property type="entry name" value="PLC-like_Pdiesterase_TIM-brl"/>
</dbReference>
<keyword evidence="1" id="KW-0442">Lipid degradation</keyword>
<feature type="domain" description="PI-PLC Y-box" evidence="2">
    <location>
        <begin position="341"/>
        <end position="422"/>
    </location>
</feature>
<dbReference type="InterPro" id="IPR035892">
    <property type="entry name" value="C2_domain_sf"/>
</dbReference>
<dbReference type="SMART" id="SM00148">
    <property type="entry name" value="PLCXc"/>
    <property type="match status" value="1"/>
</dbReference>
<reference evidence="3" key="1">
    <citation type="journal article" date="2020" name="J. Eukaryot. Microbiol.">
        <title>De novo Sequencing, Assembly and Annotation of the Transcriptome for the Free-Living Testate Amoeba Arcella intermedia.</title>
        <authorList>
            <person name="Ribeiro G.M."/>
            <person name="Porfirio-Sousa A.L."/>
            <person name="Maurer-Alcala X.X."/>
            <person name="Katz L.A."/>
            <person name="Lahr D.J.G."/>
        </authorList>
    </citation>
    <scope>NUCLEOTIDE SEQUENCE</scope>
</reference>
<dbReference type="SUPFAM" id="SSF51695">
    <property type="entry name" value="PLC-like phosphodiesterases"/>
    <property type="match status" value="1"/>
</dbReference>
<protein>
    <recommendedName>
        <fullName evidence="1">Phosphoinositide phospholipase C</fullName>
        <ecNumber evidence="1">3.1.4.11</ecNumber>
    </recommendedName>
</protein>
<organism evidence="3">
    <name type="scientific">Arcella intermedia</name>
    <dbReference type="NCBI Taxonomy" id="1963864"/>
    <lineage>
        <taxon>Eukaryota</taxon>
        <taxon>Amoebozoa</taxon>
        <taxon>Tubulinea</taxon>
        <taxon>Elardia</taxon>
        <taxon>Arcellinida</taxon>
        <taxon>Sphaerothecina</taxon>
        <taxon>Arcellidae</taxon>
        <taxon>Arcella</taxon>
    </lineage>
</organism>
<evidence type="ECO:0000313" key="3">
    <source>
        <dbReference type="EMBL" id="NDV30085.1"/>
    </source>
</evidence>
<keyword evidence="1" id="KW-0443">Lipid metabolism</keyword>
<sequence length="651" mass="74561">MKMLQSLKERSMNIDLPQLTQKFKADLSELINLLDIKLKDRSNFSLVKFNQTPIDTNKWCNFMIFVQGEKELSLETLKGQLKRYSSKFFHSTEENEYQWEATTKFTIRMFWNYLFDPIQNSIASPPKNEENLDGPLKDYWIDSSHNTYLPGDQLSSDTTTEMYRIALLRGCRCLELDVWSSDNELVVHHGFTITKKIPLADCLKTIRDYAFKVSDLPLILSFEFHISFDSKREVAKICETTFGDMLQTTDSYPYKGGVVSPQTLKRKILMKFHKNKRVVEDKDSHVSNGWKLFRKGDFSKAIQLATKNVPEEQVELDPIDEDDPLERFACIPGGLDAPHGVESAPEEKLSSLLRLANQKLIRIYPRATRTDSSNFNPISAWVNGYQMAAMNYQSDGFPMWLNDAKFSAKKYGGWIRKPDIIKKHSPKRLRITVISGWRLPAPWKSVDTVETHSLVQAGVLSLHKVEEVLPQVEVSLWDDLTPTVEQERLTNPPSTDILLYRTIICSDAFNPLFWKDGTGVHVSAGCFRPSSTPMDEGEPGPFEFEIKNEDFETIVFRVIDRNILSESQNDVIGYFAIRVADMRNGFRVVPLKGEMGTPLLHGSLLVYVEYPAPDVVELESQKTTRTKKKDMVISETTSLKKGDYILLEDND</sequence>
<dbReference type="GO" id="GO:0016042">
    <property type="term" value="P:lipid catabolic process"/>
    <property type="evidence" value="ECO:0007669"/>
    <property type="project" value="UniProtKB-KW"/>
</dbReference>
<dbReference type="EMBL" id="GIBP01001116">
    <property type="protein sequence ID" value="NDV30085.1"/>
    <property type="molecule type" value="Transcribed_RNA"/>
</dbReference>
<dbReference type="PANTHER" id="PTHR10336:SF82">
    <property type="entry name" value="PHOSPHOINOSITIDE PHOSPHOLIPASE C"/>
    <property type="match status" value="1"/>
</dbReference>
<name>A0A6B2KZP2_9EUKA</name>
<accession>A0A6B2KZP2</accession>
<dbReference type="GO" id="GO:0051209">
    <property type="term" value="P:release of sequestered calcium ion into cytosol"/>
    <property type="evidence" value="ECO:0007669"/>
    <property type="project" value="TreeGrafter"/>
</dbReference>
<comment type="catalytic activity">
    <reaction evidence="1">
        <text>a 1,2-diacyl-sn-glycero-3-phospho-(1D-myo-inositol-4,5-bisphosphate) + H2O = 1D-myo-inositol 1,4,5-trisphosphate + a 1,2-diacyl-sn-glycerol + H(+)</text>
        <dbReference type="Rhea" id="RHEA:33179"/>
        <dbReference type="ChEBI" id="CHEBI:15377"/>
        <dbReference type="ChEBI" id="CHEBI:15378"/>
        <dbReference type="ChEBI" id="CHEBI:17815"/>
        <dbReference type="ChEBI" id="CHEBI:58456"/>
        <dbReference type="ChEBI" id="CHEBI:203600"/>
        <dbReference type="EC" id="3.1.4.11"/>
    </reaction>
</comment>
<dbReference type="InterPro" id="IPR000909">
    <property type="entry name" value="PLipase_C_PInositol-sp_X_dom"/>
</dbReference>
<dbReference type="GO" id="GO:0048015">
    <property type="term" value="P:phosphatidylinositol-mediated signaling"/>
    <property type="evidence" value="ECO:0007669"/>
    <property type="project" value="TreeGrafter"/>
</dbReference>
<dbReference type="SMART" id="SM00149">
    <property type="entry name" value="PLCYc"/>
    <property type="match status" value="1"/>
</dbReference>
<dbReference type="InterPro" id="IPR001711">
    <property type="entry name" value="PLipase_C_Pinositol-sp_Y"/>
</dbReference>
<keyword evidence="1" id="KW-0378">Hydrolase</keyword>
<dbReference type="Pfam" id="PF00387">
    <property type="entry name" value="PI-PLC-Y"/>
    <property type="match status" value="1"/>
</dbReference>
<evidence type="ECO:0000256" key="1">
    <source>
        <dbReference type="RuleBase" id="RU361133"/>
    </source>
</evidence>